<dbReference type="Proteomes" id="UP001249851">
    <property type="component" value="Unassembled WGS sequence"/>
</dbReference>
<protein>
    <submittedName>
        <fullName evidence="7">Growth factor receptor-bound protein 2</fullName>
    </submittedName>
</protein>
<dbReference type="Pfam" id="PF00018">
    <property type="entry name" value="SH3_1"/>
    <property type="match status" value="2"/>
</dbReference>
<keyword evidence="7" id="KW-0675">Receptor</keyword>
<sequence>MEATAKHDFQATAEDELSFKKGSILKVLETDDDNNWYTAELEGRSGLVPANYITLKERSWYHGKITRQTAENLLMKQNFDGAFLLRASESSPGEFPLEFGGSVQHFKILRDGAGKYFLWVVKFNSLNQLVEYHRTSSVSRSQTIFLKDMADQSKVEEENVMVAIYEFQPEEDGELYFKRGDRIQVLDKEDQNWWKGKNLDSGNEEDIRNCKHWKFETSDDPHFADVHVKMHNEAQATKKMSIALQCATMNKVMEPKSAFDVPPRSIYLINATCKPVALTLQFIDVYKTLDKGQEWALEFPLSCSGATSMNYKGNCSVKIRHVCREDLTFVKTMKFEFMDGEIPECEHVKSILGRFARNSFAASLGVNDDWSAALAIFVFVGLTKGWNSSKEEFCDRFHKFVRLVRAFPRDHPKEDESEAKENKTEDH</sequence>
<keyword evidence="2 3" id="KW-0727">SH2 domain</keyword>
<evidence type="ECO:0000256" key="2">
    <source>
        <dbReference type="ARBA" id="ARBA00022999"/>
    </source>
</evidence>
<evidence type="ECO:0000256" key="4">
    <source>
        <dbReference type="PROSITE-ProRule" id="PRU00192"/>
    </source>
</evidence>
<name>A0AAD9VFC3_ACRCE</name>
<dbReference type="EMBL" id="JARQWQ010000005">
    <property type="protein sequence ID" value="KAK2571922.1"/>
    <property type="molecule type" value="Genomic_DNA"/>
</dbReference>
<dbReference type="PRINTS" id="PR00401">
    <property type="entry name" value="SH2DOMAIN"/>
</dbReference>
<feature type="domain" description="SH2" evidence="5">
    <location>
        <begin position="60"/>
        <end position="150"/>
    </location>
</feature>
<dbReference type="CDD" id="cd09941">
    <property type="entry name" value="SH2_Grb2_like"/>
    <property type="match status" value="1"/>
</dbReference>
<dbReference type="InterPro" id="IPR043539">
    <property type="entry name" value="Grb2-like"/>
</dbReference>
<dbReference type="PROSITE" id="PS50001">
    <property type="entry name" value="SH2"/>
    <property type="match status" value="1"/>
</dbReference>
<dbReference type="AlphaFoldDB" id="A0AAD9VFC3"/>
<keyword evidence="8" id="KW-1185">Reference proteome</keyword>
<feature type="domain" description="SH3" evidence="6">
    <location>
        <begin position="156"/>
        <end position="217"/>
    </location>
</feature>
<dbReference type="CDD" id="cd11804">
    <property type="entry name" value="SH3_GRB2_like_N"/>
    <property type="match status" value="1"/>
</dbReference>
<evidence type="ECO:0000256" key="3">
    <source>
        <dbReference type="PROSITE-ProRule" id="PRU00191"/>
    </source>
</evidence>
<dbReference type="InterPro" id="IPR036028">
    <property type="entry name" value="SH3-like_dom_sf"/>
</dbReference>
<dbReference type="Pfam" id="PF00017">
    <property type="entry name" value="SH2"/>
    <property type="match status" value="1"/>
</dbReference>
<dbReference type="InterPro" id="IPR001452">
    <property type="entry name" value="SH3_domain"/>
</dbReference>
<evidence type="ECO:0000259" key="6">
    <source>
        <dbReference type="PROSITE" id="PS50002"/>
    </source>
</evidence>
<evidence type="ECO:0000313" key="7">
    <source>
        <dbReference type="EMBL" id="KAK2571922.1"/>
    </source>
</evidence>
<dbReference type="InterPro" id="IPR000980">
    <property type="entry name" value="SH2"/>
</dbReference>
<comment type="caution">
    <text evidence="7">The sequence shown here is derived from an EMBL/GenBank/DDBJ whole genome shotgun (WGS) entry which is preliminary data.</text>
</comment>
<proteinExistence type="predicted"/>
<dbReference type="Gene3D" id="2.30.30.40">
    <property type="entry name" value="SH3 Domains"/>
    <property type="match status" value="2"/>
</dbReference>
<feature type="domain" description="SH3" evidence="6">
    <location>
        <begin position="1"/>
        <end position="58"/>
    </location>
</feature>
<evidence type="ECO:0000256" key="1">
    <source>
        <dbReference type="ARBA" id="ARBA00022443"/>
    </source>
</evidence>
<dbReference type="PRINTS" id="PR00452">
    <property type="entry name" value="SH3DOMAIN"/>
</dbReference>
<gene>
    <name evidence="7" type="ORF">P5673_003333</name>
</gene>
<reference evidence="7" key="1">
    <citation type="journal article" date="2023" name="G3 (Bethesda)">
        <title>Whole genome assembly and annotation of the endangered Caribbean coral Acropora cervicornis.</title>
        <authorList>
            <person name="Selwyn J.D."/>
            <person name="Vollmer S.V."/>
        </authorList>
    </citation>
    <scope>NUCLEOTIDE SEQUENCE</scope>
    <source>
        <strain evidence="7">K2</strain>
    </source>
</reference>
<dbReference type="SUPFAM" id="SSF55550">
    <property type="entry name" value="SH2 domain"/>
    <property type="match status" value="1"/>
</dbReference>
<dbReference type="SUPFAM" id="SSF50044">
    <property type="entry name" value="SH3-domain"/>
    <property type="match status" value="2"/>
</dbReference>
<dbReference type="SMART" id="SM00252">
    <property type="entry name" value="SH2"/>
    <property type="match status" value="1"/>
</dbReference>
<evidence type="ECO:0000313" key="8">
    <source>
        <dbReference type="Proteomes" id="UP001249851"/>
    </source>
</evidence>
<dbReference type="PANTHER" id="PTHR46037">
    <property type="entry name" value="PROTEIN ENHANCER OF SEVENLESS 2B"/>
    <property type="match status" value="1"/>
</dbReference>
<accession>A0AAD9VFC3</accession>
<reference evidence="7" key="2">
    <citation type="journal article" date="2023" name="Science">
        <title>Genomic signatures of disease resistance in endangered staghorn corals.</title>
        <authorList>
            <person name="Vollmer S.V."/>
            <person name="Selwyn J.D."/>
            <person name="Despard B.A."/>
            <person name="Roesel C.L."/>
        </authorList>
    </citation>
    <scope>NUCLEOTIDE SEQUENCE</scope>
    <source>
        <strain evidence="7">K2</strain>
    </source>
</reference>
<dbReference type="SMART" id="SM00326">
    <property type="entry name" value="SH3"/>
    <property type="match status" value="2"/>
</dbReference>
<dbReference type="Gene3D" id="3.30.505.10">
    <property type="entry name" value="SH2 domain"/>
    <property type="match status" value="1"/>
</dbReference>
<dbReference type="PROSITE" id="PS50002">
    <property type="entry name" value="SH3"/>
    <property type="match status" value="2"/>
</dbReference>
<evidence type="ECO:0000259" key="5">
    <source>
        <dbReference type="PROSITE" id="PS50001"/>
    </source>
</evidence>
<keyword evidence="1 4" id="KW-0728">SH3 domain</keyword>
<organism evidence="7 8">
    <name type="scientific">Acropora cervicornis</name>
    <name type="common">Staghorn coral</name>
    <dbReference type="NCBI Taxonomy" id="6130"/>
    <lineage>
        <taxon>Eukaryota</taxon>
        <taxon>Metazoa</taxon>
        <taxon>Cnidaria</taxon>
        <taxon>Anthozoa</taxon>
        <taxon>Hexacorallia</taxon>
        <taxon>Scleractinia</taxon>
        <taxon>Astrocoeniina</taxon>
        <taxon>Acroporidae</taxon>
        <taxon>Acropora</taxon>
    </lineage>
</organism>
<dbReference type="InterPro" id="IPR036860">
    <property type="entry name" value="SH2_dom_sf"/>
</dbReference>